<evidence type="ECO:0000313" key="5">
    <source>
        <dbReference type="EMBL" id="CDP33702.1"/>
    </source>
</evidence>
<proteinExistence type="inferred from homology"/>
<protein>
    <submittedName>
        <fullName evidence="5">ARAD1A15598p</fullName>
    </submittedName>
</protein>
<reference evidence="5" key="1">
    <citation type="submission" date="2014-02" db="EMBL/GenBank/DDBJ databases">
        <authorList>
            <person name="Genoscope - CEA"/>
        </authorList>
    </citation>
    <scope>NUCLEOTIDE SEQUENCE</scope>
    <source>
        <strain evidence="5">LS3</strain>
    </source>
</reference>
<keyword evidence="1" id="KW-0808">Transferase</keyword>
<dbReference type="PANTHER" id="PTHR45896:SF1">
    <property type="entry name" value="N-ALPHA-ACETYLTRANSFERASE 30"/>
    <property type="match status" value="1"/>
</dbReference>
<dbReference type="InterPro" id="IPR016181">
    <property type="entry name" value="Acyl_CoA_acyltransferase"/>
</dbReference>
<sequence length="177" mass="20524">MITYRTYNKDKEETELEIVRKLVSDDLSEPYSIYVYRYFIYDWPDLCFLAFDGDRPVGVIVCSLRDHRQCRKRGYIAMLAVIKPYRGQGIAKKLVNLAIEALKDKQADEIILETEVTNAAAMHLYENLGFLRSKRLHRYYLNANDAFRLILPLTNLSTVMSRFMMGEAPDAQPIASN</sequence>
<dbReference type="PANTHER" id="PTHR45896">
    <property type="entry name" value="N-ALPHA-ACETYLTRANSFERASE 30"/>
    <property type="match status" value="1"/>
</dbReference>
<dbReference type="SUPFAM" id="SSF55729">
    <property type="entry name" value="Acyl-CoA N-acyltransferases (Nat)"/>
    <property type="match status" value="1"/>
</dbReference>
<dbReference type="Gene3D" id="3.40.630.30">
    <property type="match status" value="1"/>
</dbReference>
<dbReference type="FunFam" id="3.40.630.30:FF:000091">
    <property type="entry name" value="Peptide alpha-N-acetyltransferase"/>
    <property type="match status" value="1"/>
</dbReference>
<evidence type="ECO:0000256" key="3">
    <source>
        <dbReference type="ARBA" id="ARBA00024025"/>
    </source>
</evidence>
<dbReference type="PROSITE" id="PS51186">
    <property type="entry name" value="GNAT"/>
    <property type="match status" value="1"/>
</dbReference>
<evidence type="ECO:0000256" key="2">
    <source>
        <dbReference type="ARBA" id="ARBA00023315"/>
    </source>
</evidence>
<reference evidence="5" key="2">
    <citation type="submission" date="2014-06" db="EMBL/GenBank/DDBJ databases">
        <title>The complete genome of Blastobotrys (Arxula) adeninivorans LS3 - a yeast of biotechnological interest.</title>
        <authorList>
            <person name="Kunze G."/>
            <person name="Gaillardin C."/>
            <person name="Czernicka M."/>
            <person name="Durrens P."/>
            <person name="Martin T."/>
            <person name="Boer E."/>
            <person name="Gabaldon T."/>
            <person name="Cruz J."/>
            <person name="Talla E."/>
            <person name="Marck C."/>
            <person name="Goffeau A."/>
            <person name="Barbe V."/>
            <person name="Baret P."/>
            <person name="Baronian K."/>
            <person name="Beier S."/>
            <person name="Bleykasten C."/>
            <person name="Bode R."/>
            <person name="Casaregola S."/>
            <person name="Despons L."/>
            <person name="Fairhead C."/>
            <person name="Giersberg M."/>
            <person name="Gierski P."/>
            <person name="Hahnel U."/>
            <person name="Hartmann A."/>
            <person name="Jankowska D."/>
            <person name="Jubin C."/>
            <person name="Jung P."/>
            <person name="Lafontaine I."/>
            <person name="Leh-Louis V."/>
            <person name="Lemaire M."/>
            <person name="Marcet-Houben M."/>
            <person name="Mascher M."/>
            <person name="Morel G."/>
            <person name="Richard G.-F."/>
            <person name="Riechen J."/>
            <person name="Sacerdot C."/>
            <person name="Sarkar A."/>
            <person name="Savel G."/>
            <person name="Schacherer J."/>
            <person name="Sherman D."/>
            <person name="Straub M.-L."/>
            <person name="Stein N."/>
            <person name="Thierry A."/>
            <person name="Trautwein-Schult A."/>
            <person name="Westhof E."/>
            <person name="Worch S."/>
            <person name="Dujon B."/>
            <person name="Souciet J.-L."/>
            <person name="Wincker P."/>
            <person name="Scholz U."/>
            <person name="Neuveglise N."/>
        </authorList>
    </citation>
    <scope>NUCLEOTIDE SEQUENCE</scope>
    <source>
        <strain evidence="5">LS3</strain>
    </source>
</reference>
<comment type="similarity">
    <text evidence="3">Belongs to the acetyltransferase family. MAK3 subfamily.</text>
</comment>
<dbReference type="Pfam" id="PF00583">
    <property type="entry name" value="Acetyltransf_1"/>
    <property type="match status" value="1"/>
</dbReference>
<dbReference type="CDD" id="cd04301">
    <property type="entry name" value="NAT_SF"/>
    <property type="match status" value="1"/>
</dbReference>
<organism evidence="5">
    <name type="scientific">Blastobotrys adeninivorans</name>
    <name type="common">Yeast</name>
    <name type="synonym">Arxula adeninivorans</name>
    <dbReference type="NCBI Taxonomy" id="409370"/>
    <lineage>
        <taxon>Eukaryota</taxon>
        <taxon>Fungi</taxon>
        <taxon>Dikarya</taxon>
        <taxon>Ascomycota</taxon>
        <taxon>Saccharomycotina</taxon>
        <taxon>Dipodascomycetes</taxon>
        <taxon>Dipodascales</taxon>
        <taxon>Trichomonascaceae</taxon>
        <taxon>Blastobotrys</taxon>
    </lineage>
</organism>
<dbReference type="GO" id="GO:0031417">
    <property type="term" value="C:NatC complex"/>
    <property type="evidence" value="ECO:0007669"/>
    <property type="project" value="TreeGrafter"/>
</dbReference>
<dbReference type="AlphaFoldDB" id="A0A060T4B6"/>
<accession>A0A060T4B6</accession>
<evidence type="ECO:0000259" key="4">
    <source>
        <dbReference type="PROSITE" id="PS51186"/>
    </source>
</evidence>
<dbReference type="PhylomeDB" id="A0A060T4B6"/>
<name>A0A060T4B6_BLAAD</name>
<dbReference type="GO" id="GO:0004596">
    <property type="term" value="F:protein-N-terminal amino-acid acetyltransferase activity"/>
    <property type="evidence" value="ECO:0007669"/>
    <property type="project" value="InterPro"/>
</dbReference>
<dbReference type="EMBL" id="HG937691">
    <property type="protein sequence ID" value="CDP33702.1"/>
    <property type="molecule type" value="Genomic_DNA"/>
</dbReference>
<feature type="domain" description="N-acetyltransferase" evidence="4">
    <location>
        <begin position="2"/>
        <end position="154"/>
    </location>
</feature>
<gene>
    <name evidence="5" type="ORF">GNLVRS02_ARAD1A15598g</name>
</gene>
<dbReference type="InterPro" id="IPR044542">
    <property type="entry name" value="NAA30-like"/>
</dbReference>
<keyword evidence="2" id="KW-0012">Acyltransferase</keyword>
<dbReference type="InterPro" id="IPR000182">
    <property type="entry name" value="GNAT_dom"/>
</dbReference>
<evidence type="ECO:0000256" key="1">
    <source>
        <dbReference type="ARBA" id="ARBA00022679"/>
    </source>
</evidence>